<dbReference type="InterPro" id="IPR019818">
    <property type="entry name" value="IsoCit/isopropylmalate_DH_CS"/>
</dbReference>
<dbReference type="GO" id="GO:0006099">
    <property type="term" value="P:tricarboxylic acid cycle"/>
    <property type="evidence" value="ECO:0007669"/>
    <property type="project" value="TreeGrafter"/>
</dbReference>
<dbReference type="GO" id="GO:0047046">
    <property type="term" value="F:homoisocitrate dehydrogenase activity"/>
    <property type="evidence" value="ECO:0007669"/>
    <property type="project" value="TreeGrafter"/>
</dbReference>
<accession>A0A4P9WWQ5</accession>
<dbReference type="GO" id="GO:0000287">
    <property type="term" value="F:magnesium ion binding"/>
    <property type="evidence" value="ECO:0007669"/>
    <property type="project" value="InterPro"/>
</dbReference>
<evidence type="ECO:0000259" key="2">
    <source>
        <dbReference type="SMART" id="SM01329"/>
    </source>
</evidence>
<dbReference type="PANTHER" id="PTHR11835:SF48">
    <property type="entry name" value="HOMOISOCITRATE DEHYDROGENASE, MITOCHONDRIAL"/>
    <property type="match status" value="1"/>
</dbReference>
<dbReference type="SUPFAM" id="SSF53659">
    <property type="entry name" value="Isocitrate/Isopropylmalate dehydrogenase-like"/>
    <property type="match status" value="1"/>
</dbReference>
<protein>
    <submittedName>
        <fullName evidence="3">Isocitrate/isopropylmalate dehydrogenase</fullName>
    </submittedName>
</protein>
<dbReference type="PANTHER" id="PTHR11835">
    <property type="entry name" value="DECARBOXYLATING DEHYDROGENASES-ISOCITRATE, ISOPROPYLMALATE, TARTRATE"/>
    <property type="match status" value="1"/>
</dbReference>
<evidence type="ECO:0000256" key="1">
    <source>
        <dbReference type="ARBA" id="ARBA00007769"/>
    </source>
</evidence>
<dbReference type="OrthoDB" id="10261637at2759"/>
<evidence type="ECO:0000313" key="4">
    <source>
        <dbReference type="EMBL" id="RKP01881.1"/>
    </source>
</evidence>
<dbReference type="InterPro" id="IPR024084">
    <property type="entry name" value="IsoPropMal-DH-like_dom"/>
</dbReference>
<dbReference type="GO" id="GO:0004449">
    <property type="term" value="F:isocitrate dehydrogenase (NAD+) activity"/>
    <property type="evidence" value="ECO:0007669"/>
    <property type="project" value="TreeGrafter"/>
</dbReference>
<dbReference type="Proteomes" id="UP000268535">
    <property type="component" value="Unassembled WGS sequence"/>
</dbReference>
<evidence type="ECO:0000313" key="3">
    <source>
        <dbReference type="EMBL" id="RKO97881.1"/>
    </source>
</evidence>
<dbReference type="PROSITE" id="PS00470">
    <property type="entry name" value="IDH_IMDH"/>
    <property type="match status" value="1"/>
</dbReference>
<evidence type="ECO:0000313" key="6">
    <source>
        <dbReference type="Proteomes" id="UP000274922"/>
    </source>
</evidence>
<dbReference type="AlphaFoldDB" id="A0A4P9WWQ5"/>
<comment type="similarity">
    <text evidence="1">Belongs to the isocitrate and isopropylmalate dehydrogenases family.</text>
</comment>
<reference evidence="4" key="2">
    <citation type="submission" date="2018-04" db="EMBL/GenBank/DDBJ databases">
        <title>Leveraging single-cell genomics to expand the Fungal Tree of Life.</title>
        <authorList>
            <consortium name="DOE Joint Genome Institute"/>
            <person name="Ahrendt S.R."/>
            <person name="Quandt C.A."/>
            <person name="Ciobanu D."/>
            <person name="Clum A."/>
            <person name="Salamov A."/>
            <person name="Andreopoulos B."/>
            <person name="Cheng J.-F."/>
            <person name="Woyke T."/>
            <person name="Pelin A."/>
            <person name="Henrissat B."/>
            <person name="Benny G.L."/>
            <person name="Smith M.E."/>
            <person name="James T.Y."/>
            <person name="Grigoriev I.V."/>
        </authorList>
    </citation>
    <scope>NUCLEOTIDE SEQUENCE</scope>
    <source>
        <strain evidence="4">ATCC 52028</strain>
    </source>
</reference>
<dbReference type="GO" id="GO:0005739">
    <property type="term" value="C:mitochondrion"/>
    <property type="evidence" value="ECO:0007669"/>
    <property type="project" value="TreeGrafter"/>
</dbReference>
<dbReference type="STRING" id="1555241.A0A4P9WWQ5"/>
<dbReference type="EMBL" id="ML009149">
    <property type="protein sequence ID" value="RKO97881.1"/>
    <property type="molecule type" value="Genomic_DNA"/>
</dbReference>
<dbReference type="Gene3D" id="3.40.718.10">
    <property type="entry name" value="Isopropylmalate Dehydrogenase"/>
    <property type="match status" value="1"/>
</dbReference>
<organism evidence="3 5">
    <name type="scientific">Caulochytrium protostelioides</name>
    <dbReference type="NCBI Taxonomy" id="1555241"/>
    <lineage>
        <taxon>Eukaryota</taxon>
        <taxon>Fungi</taxon>
        <taxon>Fungi incertae sedis</taxon>
        <taxon>Chytridiomycota</taxon>
        <taxon>Chytridiomycota incertae sedis</taxon>
        <taxon>Chytridiomycetes</taxon>
        <taxon>Caulochytriales</taxon>
        <taxon>Caulochytriaceae</taxon>
        <taxon>Caulochytrium</taxon>
    </lineage>
</organism>
<name>A0A4P9WWQ5_9FUNG</name>
<keyword evidence="6" id="KW-1185">Reference proteome</keyword>
<sequence>MLFSTVSRRVAAAAAQTTSASRRQLHASAVAASSATPSTKSSYTIGLIPGDGIGHEVIPAAAQILSAVSGDKTFDFVNLDAGFEHFTKSGTALPEKTVSTLREACDGALFGAVSSPSHKVEGYASPIVQLRKELDLYANVRPVRRPRLENGTAADTAPLDLLILRENTECLYIKQERIEQTPEGQVAWADRRISERASRRIGQKALDMALARYLQRGHATVTIVHKSNVLSVSDGLFRTTVRDLYAQRPAAYQPIQLNEQLVDSLVYRLYREPHAFDVLCCPNLYGDIVSDAAAALVGSLGLVAGANVGDRFCLGEPVHGSAPDIAGQGIANPIAAVRSAALLLHHLDEHAMATRIERAVDAFLTTAAPSALTPDLPGGKGTTQSVLNGILAGL</sequence>
<dbReference type="EMBL" id="ML014158">
    <property type="protein sequence ID" value="RKP01881.1"/>
    <property type="molecule type" value="Genomic_DNA"/>
</dbReference>
<dbReference type="GO" id="GO:0051287">
    <property type="term" value="F:NAD binding"/>
    <property type="evidence" value="ECO:0007669"/>
    <property type="project" value="InterPro"/>
</dbReference>
<dbReference type="GO" id="GO:0006102">
    <property type="term" value="P:isocitrate metabolic process"/>
    <property type="evidence" value="ECO:0007669"/>
    <property type="project" value="TreeGrafter"/>
</dbReference>
<evidence type="ECO:0000313" key="5">
    <source>
        <dbReference type="Proteomes" id="UP000268535"/>
    </source>
</evidence>
<reference evidence="3" key="3">
    <citation type="submission" date="2018-08" db="EMBL/GenBank/DDBJ databases">
        <title>Leveraging single-cell genomics to expand the Fungal Tree of Life.</title>
        <authorList>
            <consortium name="DOE Joint Genome Institute"/>
            <person name="Ahrendt S.R."/>
            <person name="Quandt C.A."/>
            <person name="Ciobanu D."/>
            <person name="Clum A."/>
            <person name="Salamov A."/>
            <person name="Andreopoulos B."/>
            <person name="Cheng J.-F."/>
            <person name="Woyke T."/>
            <person name="Pelin A."/>
            <person name="Henrissat B."/>
            <person name="Reynolds N."/>
            <person name="Benny G.L."/>
            <person name="Smith M.E."/>
            <person name="James T.Y."/>
            <person name="Grigoriev I.V."/>
        </authorList>
    </citation>
    <scope>NUCLEOTIDE SEQUENCE</scope>
    <source>
        <strain evidence="3">ATCC 52028</strain>
    </source>
</reference>
<dbReference type="GO" id="GO:0009085">
    <property type="term" value="P:lysine biosynthetic process"/>
    <property type="evidence" value="ECO:0007669"/>
    <property type="project" value="TreeGrafter"/>
</dbReference>
<dbReference type="SMART" id="SM01329">
    <property type="entry name" value="Iso_dh"/>
    <property type="match status" value="1"/>
</dbReference>
<gene>
    <name evidence="3" type="ORF">CAUPRSCDRAFT_5832</name>
    <name evidence="4" type="ORF">CXG81DRAFT_11430</name>
</gene>
<reference evidence="5 6" key="1">
    <citation type="journal article" date="2018" name="Nat. Microbiol.">
        <title>Leveraging single-cell genomics to expand the fungal tree of life.</title>
        <authorList>
            <person name="Ahrendt S.R."/>
            <person name="Quandt C.A."/>
            <person name="Ciobanu D."/>
            <person name="Clum A."/>
            <person name="Salamov A."/>
            <person name="Andreopoulos B."/>
            <person name="Cheng J.F."/>
            <person name="Woyke T."/>
            <person name="Pelin A."/>
            <person name="Henrissat B."/>
            <person name="Reynolds N.K."/>
            <person name="Benny G.L."/>
            <person name="Smith M.E."/>
            <person name="James T.Y."/>
            <person name="Grigoriev I.V."/>
        </authorList>
    </citation>
    <scope>NUCLEOTIDE SEQUENCE [LARGE SCALE GENOMIC DNA]</scope>
    <source>
        <strain evidence="5 6">ATCC 52028</strain>
    </source>
</reference>
<dbReference type="Proteomes" id="UP000274922">
    <property type="component" value="Unassembled WGS sequence"/>
</dbReference>
<dbReference type="Pfam" id="PF00180">
    <property type="entry name" value="Iso_dh"/>
    <property type="match status" value="1"/>
</dbReference>
<proteinExistence type="inferred from homology"/>
<feature type="domain" description="Isopropylmalate dehydrogenase-like" evidence="2">
    <location>
        <begin position="44"/>
        <end position="390"/>
    </location>
</feature>